<dbReference type="PANTHER" id="PTHR43439:SF2">
    <property type="entry name" value="ENZYME, PUTATIVE (JCVI)-RELATED"/>
    <property type="match status" value="1"/>
</dbReference>
<dbReference type="EMBL" id="NAJQ01000521">
    <property type="protein sequence ID" value="TKA68253.1"/>
    <property type="molecule type" value="Genomic_DNA"/>
</dbReference>
<sequence>MEDVTEQQHLLPAAVDHRAKHTPEKIYAALPKGDRLEDGFFDLTYTAFARAIDAAAWWLDSVLGAKSAKTKFDELATVPYVGPDDFRYGLFIHAAMKTGRKVMYPFPANTPEGLVRLLELSNSEVVLASVCHKHIWTEPLMLKPEIRLIEVPEICEFVHDKHVEPYLYERTMAEGIDDAQMLIQTSGTTSHPKPIVLNNRWTKEYLEDVALLGKRNGIILVPDMLRHLVRDPEARQSLKLYDWVGDHGFYMDYYSDDLYELCTKRQQNDPRHVPAIDVFHTRDLWRAAPGRGGFWMNAGRVDDFVKLSTMTKFNAIAIEQIVEANPIVAKCVIAGDSRKKAFILVEPSP</sequence>
<keyword evidence="4" id="KW-1185">Reference proteome</keyword>
<evidence type="ECO:0000256" key="2">
    <source>
        <dbReference type="ARBA" id="ARBA00022553"/>
    </source>
</evidence>
<dbReference type="InterPro" id="IPR020845">
    <property type="entry name" value="AMP-binding_CS"/>
</dbReference>
<accession>A0A4U0X020</accession>
<dbReference type="OrthoDB" id="429813at2759"/>
<dbReference type="Pfam" id="PF23562">
    <property type="entry name" value="AMP-binding_C_3"/>
    <property type="match status" value="1"/>
</dbReference>
<evidence type="ECO:0000313" key="3">
    <source>
        <dbReference type="EMBL" id="TKA68253.1"/>
    </source>
</evidence>
<dbReference type="PANTHER" id="PTHR43439">
    <property type="entry name" value="PHENYLACETATE-COENZYME A LIGASE"/>
    <property type="match status" value="1"/>
</dbReference>
<dbReference type="PROSITE" id="PS00455">
    <property type="entry name" value="AMP_BINDING"/>
    <property type="match status" value="1"/>
</dbReference>
<gene>
    <name evidence="3" type="ORF">B0A55_09937</name>
</gene>
<dbReference type="SUPFAM" id="SSF56801">
    <property type="entry name" value="Acetyl-CoA synthetase-like"/>
    <property type="match status" value="1"/>
</dbReference>
<keyword evidence="1" id="KW-0596">Phosphopantetheine</keyword>
<organism evidence="3 4">
    <name type="scientific">Friedmanniomyces simplex</name>
    <dbReference type="NCBI Taxonomy" id="329884"/>
    <lineage>
        <taxon>Eukaryota</taxon>
        <taxon>Fungi</taxon>
        <taxon>Dikarya</taxon>
        <taxon>Ascomycota</taxon>
        <taxon>Pezizomycotina</taxon>
        <taxon>Dothideomycetes</taxon>
        <taxon>Dothideomycetidae</taxon>
        <taxon>Mycosphaerellales</taxon>
        <taxon>Teratosphaeriaceae</taxon>
        <taxon>Friedmanniomyces</taxon>
    </lineage>
</organism>
<dbReference type="InterPro" id="IPR051414">
    <property type="entry name" value="Adenylate-forming_Reductase"/>
</dbReference>
<name>A0A4U0X020_9PEZI</name>
<dbReference type="AlphaFoldDB" id="A0A4U0X020"/>
<dbReference type="STRING" id="329884.A0A4U0X020"/>
<dbReference type="InterPro" id="IPR042099">
    <property type="entry name" value="ANL_N_sf"/>
</dbReference>
<evidence type="ECO:0000313" key="4">
    <source>
        <dbReference type="Proteomes" id="UP000309340"/>
    </source>
</evidence>
<proteinExistence type="predicted"/>
<comment type="caution">
    <text evidence="3">The sequence shown here is derived from an EMBL/GenBank/DDBJ whole genome shotgun (WGS) entry which is preliminary data.</text>
</comment>
<evidence type="ECO:0000256" key="1">
    <source>
        <dbReference type="ARBA" id="ARBA00022450"/>
    </source>
</evidence>
<dbReference type="Proteomes" id="UP000309340">
    <property type="component" value="Unassembled WGS sequence"/>
</dbReference>
<dbReference type="Gene3D" id="3.40.50.12780">
    <property type="entry name" value="N-terminal domain of ligase-like"/>
    <property type="match status" value="1"/>
</dbReference>
<protein>
    <submittedName>
        <fullName evidence="3">Uncharacterized protein</fullName>
    </submittedName>
</protein>
<reference evidence="3 4" key="1">
    <citation type="submission" date="2017-03" db="EMBL/GenBank/DDBJ databases">
        <title>Genomes of endolithic fungi from Antarctica.</title>
        <authorList>
            <person name="Coleine C."/>
            <person name="Masonjones S."/>
            <person name="Stajich J.E."/>
        </authorList>
    </citation>
    <scope>NUCLEOTIDE SEQUENCE [LARGE SCALE GENOMIC DNA]</scope>
    <source>
        <strain evidence="3 4">CCFEE 5184</strain>
    </source>
</reference>
<keyword evidence="2" id="KW-0597">Phosphoprotein</keyword>